<protein>
    <submittedName>
        <fullName evidence="1">Uncharacterized protein</fullName>
    </submittedName>
</protein>
<gene>
    <name evidence="1" type="ORF">M8A51_13240</name>
</gene>
<dbReference type="EMBL" id="JAMKFE010000007">
    <property type="protein sequence ID" value="MCM5680493.1"/>
    <property type="molecule type" value="Genomic_DNA"/>
</dbReference>
<accession>A0ABT0YRL1</accession>
<dbReference type="Proteomes" id="UP001165541">
    <property type="component" value="Unassembled WGS sequence"/>
</dbReference>
<organism evidence="1 2">
    <name type="scientific">Caldimonas mangrovi</name>
    <dbReference type="NCBI Taxonomy" id="2944811"/>
    <lineage>
        <taxon>Bacteria</taxon>
        <taxon>Pseudomonadati</taxon>
        <taxon>Pseudomonadota</taxon>
        <taxon>Betaproteobacteria</taxon>
        <taxon>Burkholderiales</taxon>
        <taxon>Sphaerotilaceae</taxon>
        <taxon>Caldimonas</taxon>
    </lineage>
</organism>
<keyword evidence="2" id="KW-1185">Reference proteome</keyword>
<sequence>MCASKTDPVRERLNYFNGQRLTASDLRTEQGHHVGMRRVLNRSLYTQGIVVGLDVERAPEDPADPTWKHKVLVRRGLAFDHLGREIFVPEDVLVLVMGAPSTTPGVVFGNLLAVSYREHRRQPVHERCAVVTPYKPCSGDMPWGAPSRIVADWAFSFLDAWPAEESGRIVLAQVELNANCEVVRVIPGVRRYAIPTKPQTVRVMALEGEKDVNAANPKVLYFHLEGGFPNVATLHLRSRQFSTLHYTELARHTHHLDGELSTQPGVDAHQHTMGEITTGEGLDPDDLEFQSLAHFGSDADYAIRLWEPATKANTDAGHVLHNLSQLAELRAINSLHTHSIAAGQQTNAAGAVPAHSHNFTTLSADETGHQPGVRNGAAYTYFGELQVKLNGINITAQILEQLKANGPDWPNLKLGQANNAAHLLVTTGTGPIDLLRIPGVDLAPNQEHVLEFIPTAGGGQLHYNLYVE</sequence>
<reference evidence="1" key="1">
    <citation type="submission" date="2022-05" db="EMBL/GenBank/DDBJ databases">
        <title>Schlegelella sp. nov., isolated from mangrove soil.</title>
        <authorList>
            <person name="Liu Y."/>
            <person name="Ge X."/>
            <person name="Liu W."/>
        </authorList>
    </citation>
    <scope>NUCLEOTIDE SEQUENCE</scope>
    <source>
        <strain evidence="1">S2-27</strain>
    </source>
</reference>
<dbReference type="RefSeq" id="WP_251778947.1">
    <property type="nucleotide sequence ID" value="NZ_JAMKFE010000007.1"/>
</dbReference>
<comment type="caution">
    <text evidence="1">The sequence shown here is derived from an EMBL/GenBank/DDBJ whole genome shotgun (WGS) entry which is preliminary data.</text>
</comment>
<evidence type="ECO:0000313" key="1">
    <source>
        <dbReference type="EMBL" id="MCM5680493.1"/>
    </source>
</evidence>
<proteinExistence type="predicted"/>
<evidence type="ECO:0000313" key="2">
    <source>
        <dbReference type="Proteomes" id="UP001165541"/>
    </source>
</evidence>
<name>A0ABT0YRL1_9BURK</name>